<protein>
    <submittedName>
        <fullName evidence="1">Uncharacterized protein</fullName>
    </submittedName>
</protein>
<comment type="caution">
    <text evidence="1">The sequence shown here is derived from an EMBL/GenBank/DDBJ whole genome shotgun (WGS) entry which is preliminary data.</text>
</comment>
<proteinExistence type="predicted"/>
<dbReference type="AlphaFoldDB" id="A0A5B7HDB0"/>
<gene>
    <name evidence="1" type="ORF">E2C01_062318</name>
</gene>
<sequence>MVAVILWMKIVYITRQHCAARLLAAYEQVVRTQLHEAWARCGTTPGCPCRTMPLVATFTAAATPCVTITAPGPPHQYWRWSPYCPSHSPPEYRHTEEINTEATEEF</sequence>
<dbReference type="Proteomes" id="UP000324222">
    <property type="component" value="Unassembled WGS sequence"/>
</dbReference>
<evidence type="ECO:0000313" key="1">
    <source>
        <dbReference type="EMBL" id="MPC68123.1"/>
    </source>
</evidence>
<accession>A0A5B7HDB0</accession>
<evidence type="ECO:0000313" key="2">
    <source>
        <dbReference type="Proteomes" id="UP000324222"/>
    </source>
</evidence>
<reference evidence="1 2" key="1">
    <citation type="submission" date="2019-05" db="EMBL/GenBank/DDBJ databases">
        <title>Another draft genome of Portunus trituberculatus and its Hox gene families provides insights of decapod evolution.</title>
        <authorList>
            <person name="Jeong J.-H."/>
            <person name="Song I."/>
            <person name="Kim S."/>
            <person name="Choi T."/>
            <person name="Kim D."/>
            <person name="Ryu S."/>
            <person name="Kim W."/>
        </authorList>
    </citation>
    <scope>NUCLEOTIDE SEQUENCE [LARGE SCALE GENOMIC DNA]</scope>
    <source>
        <tissue evidence="1">Muscle</tissue>
    </source>
</reference>
<dbReference type="EMBL" id="VSRR010027321">
    <property type="protein sequence ID" value="MPC68123.1"/>
    <property type="molecule type" value="Genomic_DNA"/>
</dbReference>
<keyword evidence="2" id="KW-1185">Reference proteome</keyword>
<name>A0A5B7HDB0_PORTR</name>
<organism evidence="1 2">
    <name type="scientific">Portunus trituberculatus</name>
    <name type="common">Swimming crab</name>
    <name type="synonym">Neptunus trituberculatus</name>
    <dbReference type="NCBI Taxonomy" id="210409"/>
    <lineage>
        <taxon>Eukaryota</taxon>
        <taxon>Metazoa</taxon>
        <taxon>Ecdysozoa</taxon>
        <taxon>Arthropoda</taxon>
        <taxon>Crustacea</taxon>
        <taxon>Multicrustacea</taxon>
        <taxon>Malacostraca</taxon>
        <taxon>Eumalacostraca</taxon>
        <taxon>Eucarida</taxon>
        <taxon>Decapoda</taxon>
        <taxon>Pleocyemata</taxon>
        <taxon>Brachyura</taxon>
        <taxon>Eubrachyura</taxon>
        <taxon>Portunoidea</taxon>
        <taxon>Portunidae</taxon>
        <taxon>Portuninae</taxon>
        <taxon>Portunus</taxon>
    </lineage>
</organism>